<accession>A0A8S9ZPZ6</accession>
<keyword evidence="2" id="KW-1185">Reference proteome</keyword>
<name>A0A8S9ZPZ6_9BILA</name>
<proteinExistence type="predicted"/>
<reference evidence="1" key="1">
    <citation type="journal article" date="2020" name="Ecol. Evol.">
        <title>Genome structure and content of the rice root-knot nematode (Meloidogyne graminicola).</title>
        <authorList>
            <person name="Phan N.T."/>
            <person name="Danchin E.G.J."/>
            <person name="Klopp C."/>
            <person name="Perfus-Barbeoch L."/>
            <person name="Kozlowski D.K."/>
            <person name="Koutsovoulos G.D."/>
            <person name="Lopez-Roques C."/>
            <person name="Bouchez O."/>
            <person name="Zahm M."/>
            <person name="Besnard G."/>
            <person name="Bellafiore S."/>
        </authorList>
    </citation>
    <scope>NUCLEOTIDE SEQUENCE</scope>
    <source>
        <strain evidence="1">VN-18</strain>
    </source>
</reference>
<dbReference type="Proteomes" id="UP000605970">
    <property type="component" value="Unassembled WGS sequence"/>
</dbReference>
<gene>
    <name evidence="1" type="ORF">Mgra_00005286</name>
</gene>
<dbReference type="EMBL" id="JABEBT010000044">
    <property type="protein sequence ID" value="KAF7635321.1"/>
    <property type="molecule type" value="Genomic_DNA"/>
</dbReference>
<comment type="caution">
    <text evidence="1">The sequence shown here is derived from an EMBL/GenBank/DDBJ whole genome shotgun (WGS) entry which is preliminary data.</text>
</comment>
<evidence type="ECO:0000313" key="2">
    <source>
        <dbReference type="Proteomes" id="UP000605970"/>
    </source>
</evidence>
<organism evidence="1 2">
    <name type="scientific">Meloidogyne graminicola</name>
    <dbReference type="NCBI Taxonomy" id="189291"/>
    <lineage>
        <taxon>Eukaryota</taxon>
        <taxon>Metazoa</taxon>
        <taxon>Ecdysozoa</taxon>
        <taxon>Nematoda</taxon>
        <taxon>Chromadorea</taxon>
        <taxon>Rhabditida</taxon>
        <taxon>Tylenchina</taxon>
        <taxon>Tylenchomorpha</taxon>
        <taxon>Tylenchoidea</taxon>
        <taxon>Meloidogynidae</taxon>
        <taxon>Meloidogyninae</taxon>
        <taxon>Meloidogyne</taxon>
    </lineage>
</organism>
<dbReference type="SUPFAM" id="SSF53098">
    <property type="entry name" value="Ribonuclease H-like"/>
    <property type="match status" value="1"/>
</dbReference>
<protein>
    <submittedName>
        <fullName evidence="1">Uncharacterized protein</fullName>
    </submittedName>
</protein>
<dbReference type="InterPro" id="IPR012337">
    <property type="entry name" value="RNaseH-like_sf"/>
</dbReference>
<dbReference type="AlphaFoldDB" id="A0A8S9ZPZ6"/>
<evidence type="ECO:0000313" key="1">
    <source>
        <dbReference type="EMBL" id="KAF7635321.1"/>
    </source>
</evidence>
<sequence>MSSKNFGNVNANISSQITEHEDYIVVDDQHQPQRILIGGKHDGYSQLGHHQSFNYQQQLNDNFEICDEVVVDATDGDGRVLVTVPSSSAYENFDQFEEEEQYMDDEQVKTDMKMSTTKQMKKALENKQLFRVPIYKGNAKYSTHYDRLVNFDGSSTDHYICKNYDQCGKIFHRRYLDALTTHMNICRNRSLINPEECNANACKALVARLVVQEPMTLGLITSLAYHDFIEELSKIIILRQSIGMPVGREVLPRHRDLINELMRFLHEDEQCLIPPILREMYQNGFALETLQINLNDSSTGGSYKVLLATHISDSWELVRTVLKFYPITDTTFTTDSCVKPLIQLITQYFCKGGKQKICLEKFHIVSEFEQIEDEDDDEDEKGLRHPCLLTLLDSVADRFVSEPLPIKSKDFDVKKLVKVRELLRSLREFAEQTRRYKDLRSLLSPRYTSINGISRLLLMLQLSRRWVSSIENISKVLQQTKNSLLRALCAIHSDIFEEKNVTFLWSYVRVMEAFEMSIVELETISADKNPSSNLMLFIFLGLTKRLNVLKDSSKSLKNCDQETLHSLANFALTKLNKDFNTFIDKRMAFCALYCDPMGLSHIKDLDAFCTLEEVKNVVFVELEHLMENTTTNLFNFSSTSTTTTCEENNNIQSSSPWLSYTEEAQHYEQLTIEEILETLEANGLVGVKRDPTKNYSPLEFWNVYSEVFFKFF</sequence>
<dbReference type="OrthoDB" id="5886161at2759"/>